<accession>A0ABP9IJW5</accession>
<evidence type="ECO:0000313" key="3">
    <source>
        <dbReference type="Proteomes" id="UP001501759"/>
    </source>
</evidence>
<protein>
    <submittedName>
        <fullName evidence="2">Uncharacterized protein</fullName>
    </submittedName>
</protein>
<dbReference type="EMBL" id="BAABKB010000002">
    <property type="protein sequence ID" value="GAA5000187.1"/>
    <property type="molecule type" value="Genomic_DNA"/>
</dbReference>
<evidence type="ECO:0000256" key="1">
    <source>
        <dbReference type="SAM" id="MobiDB-lite"/>
    </source>
</evidence>
<sequence length="113" mass="11776">MQDAVGSDPGLQVGQPVRAGGAEDGGHLSHREDGGDRPQPDAGGAQSLSRRPCDLCPEGITCSSAVLRVPHAPSALPPHPSRVCLSVSYICPFRDPMRLALPPSEDAGNPRFT</sequence>
<keyword evidence="3" id="KW-1185">Reference proteome</keyword>
<feature type="region of interest" description="Disordered" evidence="1">
    <location>
        <begin position="1"/>
        <end position="50"/>
    </location>
</feature>
<dbReference type="Proteomes" id="UP001501759">
    <property type="component" value="Unassembled WGS sequence"/>
</dbReference>
<comment type="caution">
    <text evidence="2">The sequence shown here is derived from an EMBL/GenBank/DDBJ whole genome shotgun (WGS) entry which is preliminary data.</text>
</comment>
<feature type="compositionally biased region" description="Basic and acidic residues" evidence="1">
    <location>
        <begin position="24"/>
        <end position="39"/>
    </location>
</feature>
<organism evidence="2 3">
    <name type="scientific">Streptomyces siamensis</name>
    <dbReference type="NCBI Taxonomy" id="1274986"/>
    <lineage>
        <taxon>Bacteria</taxon>
        <taxon>Bacillati</taxon>
        <taxon>Actinomycetota</taxon>
        <taxon>Actinomycetes</taxon>
        <taxon>Kitasatosporales</taxon>
        <taxon>Streptomycetaceae</taxon>
        <taxon>Streptomyces</taxon>
    </lineage>
</organism>
<reference evidence="3" key="1">
    <citation type="journal article" date="2019" name="Int. J. Syst. Evol. Microbiol.">
        <title>The Global Catalogue of Microorganisms (GCM) 10K type strain sequencing project: providing services to taxonomists for standard genome sequencing and annotation.</title>
        <authorList>
            <consortium name="The Broad Institute Genomics Platform"/>
            <consortium name="The Broad Institute Genome Sequencing Center for Infectious Disease"/>
            <person name="Wu L."/>
            <person name="Ma J."/>
        </authorList>
    </citation>
    <scope>NUCLEOTIDE SEQUENCE [LARGE SCALE GENOMIC DNA]</scope>
    <source>
        <strain evidence="3">JCM 18409</strain>
    </source>
</reference>
<evidence type="ECO:0000313" key="2">
    <source>
        <dbReference type="EMBL" id="GAA5000187.1"/>
    </source>
</evidence>
<name>A0ABP9IJW5_9ACTN</name>
<gene>
    <name evidence="2" type="ORF">GCM10023335_14020</name>
</gene>
<proteinExistence type="predicted"/>